<dbReference type="InterPro" id="IPR004358">
    <property type="entry name" value="Sig_transdc_His_kin-like_C"/>
</dbReference>
<comment type="catalytic activity">
    <reaction evidence="1">
        <text>ATP + protein L-histidine = ADP + protein N-phospho-L-histidine.</text>
        <dbReference type="EC" id="2.7.13.3"/>
    </reaction>
</comment>
<dbReference type="Gene3D" id="3.30.565.10">
    <property type="entry name" value="Histidine kinase-like ATPase, C-terminal domain"/>
    <property type="match status" value="1"/>
</dbReference>
<dbReference type="InterPro" id="IPR036097">
    <property type="entry name" value="HisK_dim/P_sf"/>
</dbReference>
<dbReference type="InterPro" id="IPR050736">
    <property type="entry name" value="Sensor_HK_Regulatory"/>
</dbReference>
<sequence length="363" mass="40068">MSNESTDEGDIETGKTHESRLSVEERYRKVFQHNNDAVMIVDLETESFVDVNPRACELLGYSREELLSMDPETIHPDDIARVREEFISQVKERGTGFTDDLTCLTKDGDEVPTEISGAALEPTNGGDVSADDEPKQMVAMLRDISGRVQTRRRLEQKVERLDRFAGIVSHDLQNPLSIIQGHAELARQTGDAKHFDAIEDAADRMEEMLSELLQLTREGDLVHERTEVDLAAIAETVWADCDMAPATLEIESSTTFQADRDRLHELFVNFFENARDHGGSSVTVRVGVLEGPEQSGFYVEDDGAGIPAEDRDDIFEWGHTTTGDGTGFGLAIVAEIAEAHGWEIGVGESANGGTRFEVTGIDL</sequence>
<dbReference type="Gene3D" id="1.10.287.130">
    <property type="match status" value="1"/>
</dbReference>
<dbReference type="PROSITE" id="PS50109">
    <property type="entry name" value="HIS_KIN"/>
    <property type="match status" value="1"/>
</dbReference>
<dbReference type="SUPFAM" id="SSF55874">
    <property type="entry name" value="ATPase domain of HSP90 chaperone/DNA topoisomerase II/histidine kinase"/>
    <property type="match status" value="1"/>
</dbReference>
<feature type="domain" description="PAS" evidence="8">
    <location>
        <begin position="23"/>
        <end position="94"/>
    </location>
</feature>
<dbReference type="CDD" id="cd00075">
    <property type="entry name" value="HATPase"/>
    <property type="match status" value="1"/>
</dbReference>
<feature type="domain" description="Histidine kinase" evidence="7">
    <location>
        <begin position="167"/>
        <end position="359"/>
    </location>
</feature>
<keyword evidence="3" id="KW-0597">Phosphoprotein</keyword>
<evidence type="ECO:0000313" key="10">
    <source>
        <dbReference type="Proteomes" id="UP000215731"/>
    </source>
</evidence>
<evidence type="ECO:0000256" key="3">
    <source>
        <dbReference type="ARBA" id="ARBA00022553"/>
    </source>
</evidence>
<dbReference type="NCBIfam" id="TIGR00229">
    <property type="entry name" value="sensory_box"/>
    <property type="match status" value="1"/>
</dbReference>
<dbReference type="PROSITE" id="PS50112">
    <property type="entry name" value="PAS"/>
    <property type="match status" value="1"/>
</dbReference>
<dbReference type="RefSeq" id="WP_094552820.1">
    <property type="nucleotide sequence ID" value="NZ_NHOZ01000056.1"/>
</dbReference>
<proteinExistence type="predicted"/>
<dbReference type="CDD" id="cd00130">
    <property type="entry name" value="PAS"/>
    <property type="match status" value="1"/>
</dbReference>
<dbReference type="Proteomes" id="UP000215731">
    <property type="component" value="Unassembled WGS sequence"/>
</dbReference>
<evidence type="ECO:0000259" key="7">
    <source>
        <dbReference type="PROSITE" id="PS50109"/>
    </source>
</evidence>
<dbReference type="Gene3D" id="3.30.450.20">
    <property type="entry name" value="PAS domain"/>
    <property type="match status" value="1"/>
</dbReference>
<dbReference type="CDD" id="cd00082">
    <property type="entry name" value="HisKA"/>
    <property type="match status" value="1"/>
</dbReference>
<gene>
    <name evidence="9" type="ORF">DJ80_06610</name>
</gene>
<evidence type="ECO:0000259" key="8">
    <source>
        <dbReference type="PROSITE" id="PS50112"/>
    </source>
</evidence>
<protein>
    <recommendedName>
        <fullName evidence="2">histidine kinase</fullName>
        <ecNumber evidence="2">2.7.13.3</ecNumber>
    </recommendedName>
</protein>
<evidence type="ECO:0000256" key="1">
    <source>
        <dbReference type="ARBA" id="ARBA00000085"/>
    </source>
</evidence>
<dbReference type="SUPFAM" id="SSF47384">
    <property type="entry name" value="Homodimeric domain of signal transducing histidine kinase"/>
    <property type="match status" value="1"/>
</dbReference>
<dbReference type="EC" id="2.7.13.3" evidence="2"/>
<organism evidence="9 10">
    <name type="scientific">Halorubrum ezzemoulense</name>
    <name type="common">Halorubrum chaoviator</name>
    <dbReference type="NCBI Taxonomy" id="337243"/>
    <lineage>
        <taxon>Archaea</taxon>
        <taxon>Methanobacteriati</taxon>
        <taxon>Methanobacteriota</taxon>
        <taxon>Stenosarchaea group</taxon>
        <taxon>Halobacteria</taxon>
        <taxon>Halobacteriales</taxon>
        <taxon>Haloferacaceae</taxon>
        <taxon>Halorubrum</taxon>
    </lineage>
</organism>
<dbReference type="Pfam" id="PF13426">
    <property type="entry name" value="PAS_9"/>
    <property type="match status" value="1"/>
</dbReference>
<dbReference type="EMBL" id="NHOZ01000056">
    <property type="protein sequence ID" value="OYR64060.1"/>
    <property type="molecule type" value="Genomic_DNA"/>
</dbReference>
<dbReference type="Pfam" id="PF00512">
    <property type="entry name" value="HisKA"/>
    <property type="match status" value="1"/>
</dbReference>
<comment type="caution">
    <text evidence="9">The sequence shown here is derived from an EMBL/GenBank/DDBJ whole genome shotgun (WGS) entry which is preliminary data.</text>
</comment>
<dbReference type="InterPro" id="IPR003594">
    <property type="entry name" value="HATPase_dom"/>
</dbReference>
<keyword evidence="5 9" id="KW-0418">Kinase</keyword>
<dbReference type="SMART" id="SM00387">
    <property type="entry name" value="HATPase_c"/>
    <property type="match status" value="1"/>
</dbReference>
<dbReference type="SMART" id="SM00388">
    <property type="entry name" value="HisKA"/>
    <property type="match status" value="1"/>
</dbReference>
<dbReference type="Pfam" id="PF02518">
    <property type="entry name" value="HATPase_c"/>
    <property type="match status" value="1"/>
</dbReference>
<evidence type="ECO:0000256" key="5">
    <source>
        <dbReference type="ARBA" id="ARBA00022777"/>
    </source>
</evidence>
<evidence type="ECO:0000256" key="4">
    <source>
        <dbReference type="ARBA" id="ARBA00022679"/>
    </source>
</evidence>
<dbReference type="SMART" id="SM00091">
    <property type="entry name" value="PAS"/>
    <property type="match status" value="1"/>
</dbReference>
<evidence type="ECO:0000256" key="2">
    <source>
        <dbReference type="ARBA" id="ARBA00012438"/>
    </source>
</evidence>
<evidence type="ECO:0000313" key="9">
    <source>
        <dbReference type="EMBL" id="OYR64060.1"/>
    </source>
</evidence>
<dbReference type="AlphaFoldDB" id="A0A256J5G5"/>
<dbReference type="InterPro" id="IPR036890">
    <property type="entry name" value="HATPase_C_sf"/>
</dbReference>
<keyword evidence="6" id="KW-0902">Two-component regulatory system</keyword>
<dbReference type="SUPFAM" id="SSF55785">
    <property type="entry name" value="PYP-like sensor domain (PAS domain)"/>
    <property type="match status" value="1"/>
</dbReference>
<evidence type="ECO:0000256" key="6">
    <source>
        <dbReference type="ARBA" id="ARBA00023012"/>
    </source>
</evidence>
<dbReference type="InterPro" id="IPR005467">
    <property type="entry name" value="His_kinase_dom"/>
</dbReference>
<reference evidence="9 10" key="1">
    <citation type="journal article" date="2014" name="Front. Microbiol.">
        <title>Population and genomic analysis of the genus Halorubrum.</title>
        <authorList>
            <person name="Fullmer M.S."/>
            <person name="Soucy S.M."/>
            <person name="Swithers K.S."/>
            <person name="Makkay A.M."/>
            <person name="Wheeler R."/>
            <person name="Ventosa A."/>
            <person name="Gogarten J.P."/>
            <person name="Papke R.T."/>
        </authorList>
    </citation>
    <scope>NUCLEOTIDE SEQUENCE [LARGE SCALE GENOMIC DNA]</scope>
    <source>
        <strain evidence="9 10">Ga36</strain>
    </source>
</reference>
<dbReference type="InterPro" id="IPR003661">
    <property type="entry name" value="HisK_dim/P_dom"/>
</dbReference>
<dbReference type="GO" id="GO:0000155">
    <property type="term" value="F:phosphorelay sensor kinase activity"/>
    <property type="evidence" value="ECO:0007669"/>
    <property type="project" value="InterPro"/>
</dbReference>
<dbReference type="PRINTS" id="PR00344">
    <property type="entry name" value="BCTRLSENSOR"/>
</dbReference>
<keyword evidence="4" id="KW-0808">Transferase</keyword>
<dbReference type="PANTHER" id="PTHR43711:SF1">
    <property type="entry name" value="HISTIDINE KINASE 1"/>
    <property type="match status" value="1"/>
</dbReference>
<dbReference type="InterPro" id="IPR000014">
    <property type="entry name" value="PAS"/>
</dbReference>
<name>A0A256J5G5_HALEZ</name>
<dbReference type="InterPro" id="IPR035965">
    <property type="entry name" value="PAS-like_dom_sf"/>
</dbReference>
<accession>A0A256J5G5</accession>
<dbReference type="PANTHER" id="PTHR43711">
    <property type="entry name" value="TWO-COMPONENT HISTIDINE KINASE"/>
    <property type="match status" value="1"/>
</dbReference>